<organism evidence="6 7">
    <name type="scientific">Prorocentrum cordatum</name>
    <dbReference type="NCBI Taxonomy" id="2364126"/>
    <lineage>
        <taxon>Eukaryota</taxon>
        <taxon>Sar</taxon>
        <taxon>Alveolata</taxon>
        <taxon>Dinophyceae</taxon>
        <taxon>Prorocentrales</taxon>
        <taxon>Prorocentraceae</taxon>
        <taxon>Prorocentrum</taxon>
    </lineage>
</organism>
<reference evidence="6" key="1">
    <citation type="submission" date="2023-10" db="EMBL/GenBank/DDBJ databases">
        <authorList>
            <person name="Chen Y."/>
            <person name="Shah S."/>
            <person name="Dougan E. K."/>
            <person name="Thang M."/>
            <person name="Chan C."/>
        </authorList>
    </citation>
    <scope>NUCLEOTIDE SEQUENCE [LARGE SCALE GENOMIC DNA]</scope>
</reference>
<evidence type="ECO:0000256" key="1">
    <source>
        <dbReference type="ARBA" id="ARBA00004141"/>
    </source>
</evidence>
<feature type="transmembrane region" description="Helical" evidence="5">
    <location>
        <begin position="42"/>
        <end position="62"/>
    </location>
</feature>
<evidence type="ECO:0000256" key="5">
    <source>
        <dbReference type="SAM" id="Phobius"/>
    </source>
</evidence>
<keyword evidence="3 5" id="KW-1133">Transmembrane helix</keyword>
<accession>A0ABN9SYW0</accession>
<feature type="transmembrane region" description="Helical" evidence="5">
    <location>
        <begin position="430"/>
        <end position="449"/>
    </location>
</feature>
<evidence type="ECO:0000313" key="7">
    <source>
        <dbReference type="Proteomes" id="UP001189429"/>
    </source>
</evidence>
<dbReference type="InterPro" id="IPR005178">
    <property type="entry name" value="Ostalpha/TMEM184C"/>
</dbReference>
<keyword evidence="4 5" id="KW-0472">Membrane</keyword>
<dbReference type="Pfam" id="PF03619">
    <property type="entry name" value="Solute_trans_a"/>
    <property type="match status" value="1"/>
</dbReference>
<sequence>MPTRVAQALIHRGHYSLADGRGGHSAQEAGCRKWRGSGVNRVGMFFGVTPACVLGCVALMLAGHRLERQLERRGVWLPAPLCYFTYFYVALAVLTFCSLWSMWTHLLRPTGFLDPNLTHDFVHRRMIEESDADSYRAWQEEASLLDWPYLSFFSLLCPVWLLATLGICAYHTRGHVKKILHYRRCCGSPAAVDVRDPRRRALVLHCKTIRIVALPLLYGLMSFQAVARMWGIVANTNGNRHFRSWEQRRDFLEDMYTETFIVGDIYEAYALLLFGGVLMHLVSNDTEEQVQSVYETLDGLGDPGRTSGSAARSASIDALATSARIRGIFASQTKGLTISGIILFYLTCGMHGLYTLTVTAFGYYGWYPEYFGVELGNRGLLHTKEWEAKAHCFFYGAGFVASFAAIANIMQVERGFHGTLKEFRPRMKFWGTKVLVSIAFLQDLALLMIPPVCWWSEVRRSIFCATLLGFECFAISIIHLFAWPPHESWYAGDATRNYAGYSKIVCISDGSSAARSESSGEGSDEGQ</sequence>
<comment type="caution">
    <text evidence="6">The sequence shown here is derived from an EMBL/GenBank/DDBJ whole genome shotgun (WGS) entry which is preliminary data.</text>
</comment>
<evidence type="ECO:0000313" key="6">
    <source>
        <dbReference type="EMBL" id="CAK0837805.1"/>
    </source>
</evidence>
<feature type="transmembrane region" description="Helical" evidence="5">
    <location>
        <begin position="83"/>
        <end position="103"/>
    </location>
</feature>
<proteinExistence type="predicted"/>
<dbReference type="EMBL" id="CAUYUJ010014177">
    <property type="protein sequence ID" value="CAK0837805.1"/>
    <property type="molecule type" value="Genomic_DNA"/>
</dbReference>
<feature type="transmembrane region" description="Helical" evidence="5">
    <location>
        <begin position="342"/>
        <end position="366"/>
    </location>
</feature>
<keyword evidence="7" id="KW-1185">Reference proteome</keyword>
<protein>
    <submittedName>
        <fullName evidence="6">Uncharacterized protein</fullName>
    </submittedName>
</protein>
<feature type="transmembrane region" description="Helical" evidence="5">
    <location>
        <begin position="461"/>
        <end position="482"/>
    </location>
</feature>
<keyword evidence="2 5" id="KW-0812">Transmembrane</keyword>
<feature type="transmembrane region" description="Helical" evidence="5">
    <location>
        <begin position="265"/>
        <end position="282"/>
    </location>
</feature>
<dbReference type="Proteomes" id="UP001189429">
    <property type="component" value="Unassembled WGS sequence"/>
</dbReference>
<feature type="transmembrane region" description="Helical" evidence="5">
    <location>
        <begin position="149"/>
        <end position="170"/>
    </location>
</feature>
<evidence type="ECO:0000256" key="3">
    <source>
        <dbReference type="ARBA" id="ARBA00022989"/>
    </source>
</evidence>
<comment type="subcellular location">
    <subcellularLocation>
        <location evidence="1">Membrane</location>
        <topology evidence="1">Multi-pass membrane protein</topology>
    </subcellularLocation>
</comment>
<gene>
    <name evidence="6" type="ORF">PCOR1329_LOCUS33906</name>
</gene>
<feature type="transmembrane region" description="Helical" evidence="5">
    <location>
        <begin position="208"/>
        <end position="227"/>
    </location>
</feature>
<name>A0ABN9SYW0_9DINO</name>
<evidence type="ECO:0000256" key="2">
    <source>
        <dbReference type="ARBA" id="ARBA00022692"/>
    </source>
</evidence>
<evidence type="ECO:0000256" key="4">
    <source>
        <dbReference type="ARBA" id="ARBA00023136"/>
    </source>
</evidence>